<feature type="domain" description="SnoaL-like" evidence="1">
    <location>
        <begin position="9"/>
        <end position="105"/>
    </location>
</feature>
<name>A0ABY5DUZ5_9ACTN</name>
<evidence type="ECO:0000313" key="2">
    <source>
        <dbReference type="EMBL" id="UTI64861.1"/>
    </source>
</evidence>
<dbReference type="EMBL" id="CP098502">
    <property type="protein sequence ID" value="UTI64861.1"/>
    <property type="molecule type" value="Genomic_DNA"/>
</dbReference>
<dbReference type="RefSeq" id="WP_254571558.1">
    <property type="nucleotide sequence ID" value="NZ_CP098502.1"/>
</dbReference>
<accession>A0ABY5DUZ5</accession>
<reference evidence="2 3" key="1">
    <citation type="submission" date="2022-06" db="EMBL/GenBank/DDBJ databases">
        <title>Paraconexibacter antarcticus.</title>
        <authorList>
            <person name="Kim C.S."/>
        </authorList>
    </citation>
    <scope>NUCLEOTIDE SEQUENCE [LARGE SCALE GENOMIC DNA]</scope>
    <source>
        <strain evidence="2 3">02-257</strain>
    </source>
</reference>
<dbReference type="InterPro" id="IPR032710">
    <property type="entry name" value="NTF2-like_dom_sf"/>
</dbReference>
<dbReference type="SUPFAM" id="SSF54427">
    <property type="entry name" value="NTF2-like"/>
    <property type="match status" value="1"/>
</dbReference>
<dbReference type="Pfam" id="PF12680">
    <property type="entry name" value="SnoaL_2"/>
    <property type="match status" value="1"/>
</dbReference>
<gene>
    <name evidence="2" type="ORF">NBH00_01325</name>
</gene>
<dbReference type="Proteomes" id="UP001056035">
    <property type="component" value="Chromosome"/>
</dbReference>
<dbReference type="Gene3D" id="3.10.450.50">
    <property type="match status" value="1"/>
</dbReference>
<dbReference type="InterPro" id="IPR037401">
    <property type="entry name" value="SnoaL-like"/>
</dbReference>
<sequence>MTTPERVARSYIAASNRNDQQAMVDLFHDDAEWIPISPIEPRRGKPAIAERYLNEVKAMNAPIIEDVYVADSQRCVVEFVVAHPERGHVPIVDVFDVDHEGRITRLAVYRR</sequence>
<organism evidence="2 3">
    <name type="scientific">Paraconexibacter antarcticus</name>
    <dbReference type="NCBI Taxonomy" id="2949664"/>
    <lineage>
        <taxon>Bacteria</taxon>
        <taxon>Bacillati</taxon>
        <taxon>Actinomycetota</taxon>
        <taxon>Thermoleophilia</taxon>
        <taxon>Solirubrobacterales</taxon>
        <taxon>Paraconexibacteraceae</taxon>
        <taxon>Paraconexibacter</taxon>
    </lineage>
</organism>
<protein>
    <submittedName>
        <fullName evidence="2">Nuclear transport factor 2 family protein</fullName>
    </submittedName>
</protein>
<proteinExistence type="predicted"/>
<evidence type="ECO:0000313" key="3">
    <source>
        <dbReference type="Proteomes" id="UP001056035"/>
    </source>
</evidence>
<keyword evidence="3" id="KW-1185">Reference proteome</keyword>
<evidence type="ECO:0000259" key="1">
    <source>
        <dbReference type="Pfam" id="PF12680"/>
    </source>
</evidence>